<dbReference type="AlphaFoldDB" id="A0A0S2W8A4"/>
<feature type="signal peptide" evidence="1">
    <location>
        <begin position="1"/>
        <end position="23"/>
    </location>
</feature>
<dbReference type="Proteomes" id="UP000064844">
    <property type="component" value="Chromosome"/>
</dbReference>
<dbReference type="Gene3D" id="3.40.190.10">
    <property type="entry name" value="Periplasmic binding protein-like II"/>
    <property type="match status" value="2"/>
</dbReference>
<protein>
    <submittedName>
        <fullName evidence="2">TRAP transporter solute receptor, TAXI family</fullName>
    </submittedName>
</protein>
<dbReference type="EMBL" id="CP011307">
    <property type="protein sequence ID" value="ALP95572.1"/>
    <property type="molecule type" value="Genomic_DNA"/>
</dbReference>
<keyword evidence="2" id="KW-0675">Receptor</keyword>
<proteinExistence type="predicted"/>
<evidence type="ECO:0000256" key="1">
    <source>
        <dbReference type="SAM" id="SignalP"/>
    </source>
</evidence>
<dbReference type="STRING" id="1297617.IB211_03181c"/>
<evidence type="ECO:0000313" key="2">
    <source>
        <dbReference type="EMBL" id="ALP95572.1"/>
    </source>
</evidence>
<dbReference type="SUPFAM" id="SSF53850">
    <property type="entry name" value="Periplasmic binding protein-like II"/>
    <property type="match status" value="1"/>
</dbReference>
<reference evidence="2 3" key="1">
    <citation type="journal article" date="2015" name="Nat. Commun.">
        <title>Production of butyrate from lysine and the Amadori product fructoselysine by a human gut commensal.</title>
        <authorList>
            <person name="Bui T.P."/>
            <person name="Ritari J."/>
            <person name="Boeren S."/>
            <person name="de Waard P."/>
            <person name="Plugge C.M."/>
            <person name="de Vos W.M."/>
        </authorList>
    </citation>
    <scope>NUCLEOTIDE SEQUENCE [LARGE SCALE GENOMIC DNA]</scope>
    <source>
        <strain evidence="2 3">AF211</strain>
    </source>
</reference>
<dbReference type="NCBIfam" id="TIGR02122">
    <property type="entry name" value="TRAP_TAXI"/>
    <property type="match status" value="1"/>
</dbReference>
<name>A0A0S2W8A4_9FIRM</name>
<dbReference type="PANTHER" id="PTHR42941">
    <property type="entry name" value="SLL1037 PROTEIN"/>
    <property type="match status" value="1"/>
</dbReference>
<evidence type="ECO:0000313" key="3">
    <source>
        <dbReference type="Proteomes" id="UP000064844"/>
    </source>
</evidence>
<reference evidence="3" key="2">
    <citation type="submission" date="2015-04" db="EMBL/GenBank/DDBJ databases">
        <title>A butyrogenic pathway from the amino acid lysine in a human gut commensal.</title>
        <authorList>
            <person name="de Vos W.M."/>
            <person name="Bui N.T.P."/>
            <person name="Plugge C.M."/>
            <person name="Ritari J."/>
        </authorList>
    </citation>
    <scope>NUCLEOTIDE SEQUENCE [LARGE SCALE GENOMIC DNA]</scope>
    <source>
        <strain evidence="3">AF211</strain>
    </source>
</reference>
<dbReference type="KEGG" id="ibu:IB211_03181c"/>
<feature type="chain" id="PRO_5039609435" evidence="1">
    <location>
        <begin position="24"/>
        <end position="348"/>
    </location>
</feature>
<accession>A0A0S2W8A4</accession>
<gene>
    <name evidence="2" type="ORF">IB211_03181c</name>
</gene>
<dbReference type="PROSITE" id="PS51257">
    <property type="entry name" value="PROKAR_LIPOPROTEIN"/>
    <property type="match status" value="1"/>
</dbReference>
<dbReference type="eggNOG" id="COG2358">
    <property type="taxonomic scope" value="Bacteria"/>
</dbReference>
<dbReference type="RefSeq" id="WP_058118587.1">
    <property type="nucleotide sequence ID" value="NZ_CP011307.1"/>
</dbReference>
<dbReference type="CDD" id="cd13520">
    <property type="entry name" value="PBP2_TAXI_TRAP"/>
    <property type="match status" value="1"/>
</dbReference>
<dbReference type="Pfam" id="PF16868">
    <property type="entry name" value="NMT1_3"/>
    <property type="match status" value="1"/>
</dbReference>
<keyword evidence="3" id="KW-1185">Reference proteome</keyword>
<sequence>MKRRLASLIALAMVGTIALTSCSSGSGSTTPAPANTDSVQTEGKDYGGLKYLRMCSGTQGATWTTVGSAMMEYVGSAMKDMGVSASNGPGGSVANCRAVANGEYELGWAFTSTVYDAYGATGAFSEDEPMENLTHIMSIFPSQQHFVVPADSSIQSLADINGKVVNFTPVTETSYTVNNKVFEAYGINQDTIESAGGTVTLTRFNEASELLKNGELDLWTACIAAPGSAVSDMAFAPGIRFVNIDEDKIPQILEQLPGFTEMTIPAGTYEGVDEDVRTVGTVGSIFCTADLPEDVVYDFLKTIYENWDALKAINPTAFGDLDVNDWLNGATAPIHPGAEKFYKEMGVM</sequence>
<dbReference type="PANTHER" id="PTHR42941:SF1">
    <property type="entry name" value="SLL1037 PROTEIN"/>
    <property type="match status" value="1"/>
</dbReference>
<dbReference type="InterPro" id="IPR011852">
    <property type="entry name" value="TRAP_TAXI"/>
</dbReference>
<keyword evidence="1" id="KW-0732">Signal</keyword>
<organism evidence="2 3">
    <name type="scientific">Intestinimonas butyriciproducens</name>
    <dbReference type="NCBI Taxonomy" id="1297617"/>
    <lineage>
        <taxon>Bacteria</taxon>
        <taxon>Bacillati</taxon>
        <taxon>Bacillota</taxon>
        <taxon>Clostridia</taxon>
        <taxon>Eubacteriales</taxon>
        <taxon>Intestinimonas</taxon>
    </lineage>
</organism>